<dbReference type="PANTHER" id="PTHR43047">
    <property type="entry name" value="TWO-COMPONENT HISTIDINE PROTEIN KINASE"/>
    <property type="match status" value="1"/>
</dbReference>
<evidence type="ECO:0000313" key="10">
    <source>
        <dbReference type="EMBL" id="MFD2831756.1"/>
    </source>
</evidence>
<evidence type="ECO:0000256" key="6">
    <source>
        <dbReference type="PROSITE-ProRule" id="PRU00169"/>
    </source>
</evidence>
<dbReference type="Proteomes" id="UP001597438">
    <property type="component" value="Unassembled WGS sequence"/>
</dbReference>
<feature type="domain" description="Histidine kinase" evidence="8">
    <location>
        <begin position="337"/>
        <end position="558"/>
    </location>
</feature>
<proteinExistence type="predicted"/>
<feature type="transmembrane region" description="Helical" evidence="7">
    <location>
        <begin position="13"/>
        <end position="36"/>
    </location>
</feature>
<reference evidence="11" key="1">
    <citation type="journal article" date="2019" name="Int. J. Syst. Evol. Microbiol.">
        <title>The Global Catalogue of Microorganisms (GCM) 10K type strain sequencing project: providing services to taxonomists for standard genome sequencing and annotation.</title>
        <authorList>
            <consortium name="The Broad Institute Genomics Platform"/>
            <consortium name="The Broad Institute Genome Sequencing Center for Infectious Disease"/>
            <person name="Wu L."/>
            <person name="Ma J."/>
        </authorList>
    </citation>
    <scope>NUCLEOTIDE SEQUENCE [LARGE SCALE GENOMIC DNA]</scope>
    <source>
        <strain evidence="11">KCTC 52925</strain>
    </source>
</reference>
<dbReference type="PROSITE" id="PS50110">
    <property type="entry name" value="RESPONSE_REGULATORY"/>
    <property type="match status" value="1"/>
</dbReference>
<evidence type="ECO:0000256" key="1">
    <source>
        <dbReference type="ARBA" id="ARBA00000085"/>
    </source>
</evidence>
<dbReference type="PRINTS" id="PR00344">
    <property type="entry name" value="BCTRLSENSOR"/>
</dbReference>
<dbReference type="CDD" id="cd16922">
    <property type="entry name" value="HATPase_EvgS-ArcB-TorS-like"/>
    <property type="match status" value="1"/>
</dbReference>
<dbReference type="SUPFAM" id="SSF52172">
    <property type="entry name" value="CheY-like"/>
    <property type="match status" value="1"/>
</dbReference>
<evidence type="ECO:0000256" key="4">
    <source>
        <dbReference type="ARBA" id="ARBA00022679"/>
    </source>
</evidence>
<dbReference type="SUPFAM" id="SSF55874">
    <property type="entry name" value="ATPase domain of HSP90 chaperone/DNA topoisomerase II/histidine kinase"/>
    <property type="match status" value="1"/>
</dbReference>
<feature type="transmembrane region" description="Helical" evidence="7">
    <location>
        <begin position="246"/>
        <end position="266"/>
    </location>
</feature>
<dbReference type="SMART" id="SM00388">
    <property type="entry name" value="HisKA"/>
    <property type="match status" value="1"/>
</dbReference>
<evidence type="ECO:0000256" key="7">
    <source>
        <dbReference type="SAM" id="Phobius"/>
    </source>
</evidence>
<keyword evidence="3 6" id="KW-0597">Phosphoprotein</keyword>
<dbReference type="InterPro" id="IPR004358">
    <property type="entry name" value="Sig_transdc_His_kin-like_C"/>
</dbReference>
<evidence type="ECO:0000256" key="3">
    <source>
        <dbReference type="ARBA" id="ARBA00022553"/>
    </source>
</evidence>
<dbReference type="CDD" id="cd17546">
    <property type="entry name" value="REC_hyHK_CKI1_RcsC-like"/>
    <property type="match status" value="1"/>
</dbReference>
<dbReference type="InterPro" id="IPR036097">
    <property type="entry name" value="HisK_dim/P_sf"/>
</dbReference>
<keyword evidence="10" id="KW-0547">Nucleotide-binding</keyword>
<evidence type="ECO:0000256" key="5">
    <source>
        <dbReference type="ARBA" id="ARBA00022777"/>
    </source>
</evidence>
<dbReference type="InterPro" id="IPR003661">
    <property type="entry name" value="HisK_dim/P_dom"/>
</dbReference>
<name>A0ABW5WY53_9FLAO</name>
<protein>
    <recommendedName>
        <fullName evidence="2">histidine kinase</fullName>
        <ecNumber evidence="2">2.7.13.3</ecNumber>
    </recommendedName>
</protein>
<keyword evidence="11" id="KW-1185">Reference proteome</keyword>
<keyword evidence="4" id="KW-0808">Transferase</keyword>
<dbReference type="InterPro" id="IPR036890">
    <property type="entry name" value="HATPase_C_sf"/>
</dbReference>
<dbReference type="InterPro" id="IPR003594">
    <property type="entry name" value="HATPase_dom"/>
</dbReference>
<dbReference type="EC" id="2.7.13.3" evidence="2"/>
<accession>A0ABW5WY53</accession>
<comment type="catalytic activity">
    <reaction evidence="1">
        <text>ATP + protein L-histidine = ADP + protein N-phospho-L-histidine.</text>
        <dbReference type="EC" id="2.7.13.3"/>
    </reaction>
</comment>
<dbReference type="SUPFAM" id="SSF47384">
    <property type="entry name" value="Homodimeric domain of signal transducing histidine kinase"/>
    <property type="match status" value="1"/>
</dbReference>
<keyword evidence="7" id="KW-0472">Membrane</keyword>
<dbReference type="Gene3D" id="3.40.50.2300">
    <property type="match status" value="1"/>
</dbReference>
<keyword evidence="10" id="KW-0067">ATP-binding</keyword>
<dbReference type="Pfam" id="PF05228">
    <property type="entry name" value="CHASE4"/>
    <property type="match status" value="1"/>
</dbReference>
<dbReference type="EMBL" id="JBHUOJ010000001">
    <property type="protein sequence ID" value="MFD2831756.1"/>
    <property type="molecule type" value="Genomic_DNA"/>
</dbReference>
<dbReference type="Gene3D" id="1.10.287.130">
    <property type="match status" value="1"/>
</dbReference>
<dbReference type="CDD" id="cd00082">
    <property type="entry name" value="HisKA"/>
    <property type="match status" value="1"/>
</dbReference>
<dbReference type="InterPro" id="IPR005467">
    <property type="entry name" value="His_kinase_dom"/>
</dbReference>
<dbReference type="Pfam" id="PF00072">
    <property type="entry name" value="Response_reg"/>
    <property type="match status" value="1"/>
</dbReference>
<dbReference type="InterPro" id="IPR007892">
    <property type="entry name" value="CHASE4"/>
</dbReference>
<dbReference type="InterPro" id="IPR001789">
    <property type="entry name" value="Sig_transdc_resp-reg_receiver"/>
</dbReference>
<dbReference type="Pfam" id="PF00512">
    <property type="entry name" value="HisKA"/>
    <property type="match status" value="1"/>
</dbReference>
<comment type="caution">
    <text evidence="10">The sequence shown here is derived from an EMBL/GenBank/DDBJ whole genome shotgun (WGS) entry which is preliminary data.</text>
</comment>
<evidence type="ECO:0000256" key="2">
    <source>
        <dbReference type="ARBA" id="ARBA00012438"/>
    </source>
</evidence>
<sequence>MINFKTFTTFQKIASLIVTAGLIILLLFAGLFYFLYSSKKENFSAGQKGFNNEISSLLTLKSEPLVNTITDLTYWDVFVAYFNSPNQSDFYENIGSTINPYDIDFIGAYSLDGTLLNSISSEGFDINLIPLPAQLFQKLYNKRGFVFYEKLGNNVIEIYAATVHPTSDFMKSKTNPSGFLVLMRVLDSHYYDNISSISSASLKSDIPDNTDDAFFSELVQYKNFNNEVIDEVIFVRPSYVDYGNAFTLLYGLLFVFLLNVAIYLFIATRWVKIPLKLIRDILKNHNQEALQKLENSSIDFKEIAVLFKKAEKREVDLEEAKIKAEESDKLKSSFLANLSHEIRTPMNAILGFSELLEQDKISKKEKKEYLRIMKQSGSNLISIIDDLIEMSKIDVNQITPNKVSFRIDTTMAEIIQSLQVTIPKTKPVRLNLILPRNPIDKNIIADDVKIRQILTNLISNALKFTEEGCVSVTYGINEQATKIYFSVKDTGRGISLAEQDVIFERFRQVENNYTSESGGLGLGLAISRAYVEIMGGSIKIESQLGVGTTFSFSIPFTQDLNAQEAYDTPDTYNSSPSLDFVDPSQKLILVAEDDNINFMLIKKLLTDMGFKSIRAVNGIEAVEICKTNSEIDLVIMDIKMPFKDGFEARREIISFAPDLPMLAHTAFAAQEDRIRTKEAGFVGHIAKPLKKDILLTKIQQALYKNSPPHIKQYD</sequence>
<dbReference type="PROSITE" id="PS50109">
    <property type="entry name" value="HIS_KIN"/>
    <property type="match status" value="1"/>
</dbReference>
<evidence type="ECO:0000259" key="9">
    <source>
        <dbReference type="PROSITE" id="PS50110"/>
    </source>
</evidence>
<dbReference type="InterPro" id="IPR011006">
    <property type="entry name" value="CheY-like_superfamily"/>
</dbReference>
<organism evidence="10 11">
    <name type="scientific">Christiangramia antarctica</name>
    <dbReference type="NCBI Taxonomy" id="2058158"/>
    <lineage>
        <taxon>Bacteria</taxon>
        <taxon>Pseudomonadati</taxon>
        <taxon>Bacteroidota</taxon>
        <taxon>Flavobacteriia</taxon>
        <taxon>Flavobacteriales</taxon>
        <taxon>Flavobacteriaceae</taxon>
        <taxon>Christiangramia</taxon>
    </lineage>
</organism>
<keyword evidence="5" id="KW-0418">Kinase</keyword>
<dbReference type="SMART" id="SM00448">
    <property type="entry name" value="REC"/>
    <property type="match status" value="1"/>
</dbReference>
<dbReference type="GO" id="GO:0005524">
    <property type="term" value="F:ATP binding"/>
    <property type="evidence" value="ECO:0007669"/>
    <property type="project" value="UniProtKB-KW"/>
</dbReference>
<evidence type="ECO:0000313" key="11">
    <source>
        <dbReference type="Proteomes" id="UP001597438"/>
    </source>
</evidence>
<gene>
    <name evidence="10" type="ORF">ACFSYS_00560</name>
</gene>
<keyword evidence="7" id="KW-1133">Transmembrane helix</keyword>
<feature type="modified residue" description="4-aspartylphosphate" evidence="6">
    <location>
        <position position="637"/>
    </location>
</feature>
<dbReference type="SMART" id="SM00387">
    <property type="entry name" value="HATPase_c"/>
    <property type="match status" value="1"/>
</dbReference>
<dbReference type="Pfam" id="PF02518">
    <property type="entry name" value="HATPase_c"/>
    <property type="match status" value="1"/>
</dbReference>
<dbReference type="RefSeq" id="WP_251741575.1">
    <property type="nucleotide sequence ID" value="NZ_JBHUOJ010000001.1"/>
</dbReference>
<evidence type="ECO:0000259" key="8">
    <source>
        <dbReference type="PROSITE" id="PS50109"/>
    </source>
</evidence>
<dbReference type="Gene3D" id="3.30.565.10">
    <property type="entry name" value="Histidine kinase-like ATPase, C-terminal domain"/>
    <property type="match status" value="1"/>
</dbReference>
<keyword evidence="7" id="KW-0812">Transmembrane</keyword>
<feature type="domain" description="Response regulatory" evidence="9">
    <location>
        <begin position="587"/>
        <end position="702"/>
    </location>
</feature>